<dbReference type="RefSeq" id="WP_058451020.1">
    <property type="nucleotide sequence ID" value="NZ_CAAAIB010000001.1"/>
</dbReference>
<evidence type="ECO:0000259" key="2">
    <source>
        <dbReference type="PROSITE" id="PS50234"/>
    </source>
</evidence>
<dbReference type="STRING" id="466.Lmac_0180"/>
<feature type="transmembrane region" description="Helical" evidence="1">
    <location>
        <begin position="6"/>
        <end position="26"/>
    </location>
</feature>
<keyword evidence="4" id="KW-1185">Reference proteome</keyword>
<sequence>MSEFHFLRPWWLLAMLPLLGLCWLLWQQRPQSEAWTAVCDKHLLEHLIQAKGQGRRHLALFSLFLSGFFMCISLAGPTWTRLPVPAFRQIQPRVLVLDMSNAMLNSDLTPDRLTRAKFKLHDLFKRRDVGQFGLVVYTSEPFVVSPLTDDAQTIDALLSSLSPEIMPVEGQQLDTALEEAGQLIVNAGYKEGQILVLTGETPNPIAVTVAKNLAAKHIYTSIMPVIGNKTFNPLYQDLATAGQGQLIHFADTSDDLDQWLKESVNRKQFSLSENDEVPLWRDEGRWFLLPALLFFLPVFRRGWLQRITV</sequence>
<feature type="transmembrane region" description="Helical" evidence="1">
    <location>
        <begin position="58"/>
        <end position="79"/>
    </location>
</feature>
<dbReference type="PANTHER" id="PTHR22550:SF14">
    <property type="entry name" value="VWFA DOMAIN-CONTAINING PROTEIN"/>
    <property type="match status" value="1"/>
</dbReference>
<gene>
    <name evidence="3" type="ORF">Lmac_0180</name>
</gene>
<dbReference type="SUPFAM" id="SSF53300">
    <property type="entry name" value="vWA-like"/>
    <property type="match status" value="1"/>
</dbReference>
<name>A0A0W0WGY3_9GAMM</name>
<dbReference type="Pfam" id="PF13519">
    <property type="entry name" value="VWA_2"/>
    <property type="match status" value="1"/>
</dbReference>
<dbReference type="Gene3D" id="3.40.50.410">
    <property type="entry name" value="von Willebrand factor, type A domain"/>
    <property type="match status" value="1"/>
</dbReference>
<reference evidence="3 4" key="1">
    <citation type="submission" date="2015-11" db="EMBL/GenBank/DDBJ databases">
        <title>Genomic analysis of 38 Legionella species identifies large and diverse effector repertoires.</title>
        <authorList>
            <person name="Burstein D."/>
            <person name="Amaro F."/>
            <person name="Zusman T."/>
            <person name="Lifshitz Z."/>
            <person name="Cohen O."/>
            <person name="Gilbert J.A."/>
            <person name="Pupko T."/>
            <person name="Shuman H.A."/>
            <person name="Segal G."/>
        </authorList>
    </citation>
    <scope>NUCLEOTIDE SEQUENCE [LARGE SCALE GENOMIC DNA]</scope>
    <source>
        <strain evidence="3 4">PX-1-G2-E2</strain>
    </source>
</reference>
<dbReference type="PANTHER" id="PTHR22550">
    <property type="entry name" value="SPORE GERMINATION PROTEIN"/>
    <property type="match status" value="1"/>
</dbReference>
<keyword evidence="1" id="KW-1133">Transmembrane helix</keyword>
<keyword evidence="1" id="KW-0472">Membrane</keyword>
<keyword evidence="1" id="KW-0812">Transmembrane</keyword>
<dbReference type="SMART" id="SM00327">
    <property type="entry name" value="VWA"/>
    <property type="match status" value="1"/>
</dbReference>
<dbReference type="PATRIC" id="fig|466.6.peg.192"/>
<proteinExistence type="predicted"/>
<dbReference type="AlphaFoldDB" id="A0A0W0WGY3"/>
<organism evidence="3 4">
    <name type="scientific">Legionella maceachernii</name>
    <dbReference type="NCBI Taxonomy" id="466"/>
    <lineage>
        <taxon>Bacteria</taxon>
        <taxon>Pseudomonadati</taxon>
        <taxon>Pseudomonadota</taxon>
        <taxon>Gammaproteobacteria</taxon>
        <taxon>Legionellales</taxon>
        <taxon>Legionellaceae</taxon>
        <taxon>Legionella</taxon>
    </lineage>
</organism>
<dbReference type="PROSITE" id="PS50234">
    <property type="entry name" value="VWFA"/>
    <property type="match status" value="1"/>
</dbReference>
<evidence type="ECO:0000313" key="4">
    <source>
        <dbReference type="Proteomes" id="UP000054908"/>
    </source>
</evidence>
<dbReference type="Proteomes" id="UP000054908">
    <property type="component" value="Unassembled WGS sequence"/>
</dbReference>
<dbReference type="InterPro" id="IPR050768">
    <property type="entry name" value="UPF0353/GerABKA_families"/>
</dbReference>
<dbReference type="EMBL" id="LNYL01000004">
    <property type="protein sequence ID" value="KTD31596.1"/>
    <property type="molecule type" value="Genomic_DNA"/>
</dbReference>
<accession>A0A0W0WGY3</accession>
<comment type="caution">
    <text evidence="3">The sequence shown here is derived from an EMBL/GenBank/DDBJ whole genome shotgun (WGS) entry which is preliminary data.</text>
</comment>
<evidence type="ECO:0000313" key="3">
    <source>
        <dbReference type="EMBL" id="KTD31596.1"/>
    </source>
</evidence>
<dbReference type="InterPro" id="IPR002035">
    <property type="entry name" value="VWF_A"/>
</dbReference>
<evidence type="ECO:0000256" key="1">
    <source>
        <dbReference type="SAM" id="Phobius"/>
    </source>
</evidence>
<dbReference type="InterPro" id="IPR036465">
    <property type="entry name" value="vWFA_dom_sf"/>
</dbReference>
<protein>
    <recommendedName>
        <fullName evidence="2">VWFA domain-containing protein</fullName>
    </recommendedName>
</protein>
<dbReference type="OrthoDB" id="9807628at2"/>
<feature type="domain" description="VWFA" evidence="2">
    <location>
        <begin position="92"/>
        <end position="264"/>
    </location>
</feature>